<name>A0A9N9AB33_9GLOM</name>
<protein>
    <submittedName>
        <fullName evidence="1">13395_t:CDS:1</fullName>
    </submittedName>
</protein>
<keyword evidence="2" id="KW-1185">Reference proteome</keyword>
<sequence length="199" mass="22675">MFAITIKFITDHKLTNEISLEELSQYMPEILELLTANKEKRHQARNRLIKGQVLVPERPRLKAKEVNICQVLDSTSSKETIKEMAQFQKEHSEQHENERIDFSDYFLLESVKERQNLYDVSNIPDKQTLANEAISFEQLRDPGKLGSIYLSAFLKKDEFIPKTESHKPLLPSSLCKLGAVFAVVSNGAKNLSKAITIAS</sequence>
<dbReference type="Proteomes" id="UP000789759">
    <property type="component" value="Unassembled WGS sequence"/>
</dbReference>
<proteinExistence type="predicted"/>
<evidence type="ECO:0000313" key="2">
    <source>
        <dbReference type="Proteomes" id="UP000789759"/>
    </source>
</evidence>
<dbReference type="OrthoDB" id="2470818at2759"/>
<reference evidence="1" key="1">
    <citation type="submission" date="2021-06" db="EMBL/GenBank/DDBJ databases">
        <authorList>
            <person name="Kallberg Y."/>
            <person name="Tangrot J."/>
            <person name="Rosling A."/>
        </authorList>
    </citation>
    <scope>NUCLEOTIDE SEQUENCE</scope>
    <source>
        <strain evidence="1">FL966</strain>
    </source>
</reference>
<comment type="caution">
    <text evidence="1">The sequence shown here is derived from an EMBL/GenBank/DDBJ whole genome shotgun (WGS) entry which is preliminary data.</text>
</comment>
<evidence type="ECO:0000313" key="1">
    <source>
        <dbReference type="EMBL" id="CAG8526379.1"/>
    </source>
</evidence>
<accession>A0A9N9AB33</accession>
<organism evidence="1 2">
    <name type="scientific">Cetraspora pellucida</name>
    <dbReference type="NCBI Taxonomy" id="1433469"/>
    <lineage>
        <taxon>Eukaryota</taxon>
        <taxon>Fungi</taxon>
        <taxon>Fungi incertae sedis</taxon>
        <taxon>Mucoromycota</taxon>
        <taxon>Glomeromycotina</taxon>
        <taxon>Glomeromycetes</taxon>
        <taxon>Diversisporales</taxon>
        <taxon>Gigasporaceae</taxon>
        <taxon>Cetraspora</taxon>
    </lineage>
</organism>
<dbReference type="EMBL" id="CAJVQA010001795">
    <property type="protein sequence ID" value="CAG8526379.1"/>
    <property type="molecule type" value="Genomic_DNA"/>
</dbReference>
<dbReference type="AlphaFoldDB" id="A0A9N9AB33"/>
<gene>
    <name evidence="1" type="ORF">CPELLU_LOCUS3634</name>
</gene>